<sequence length="249" mass="28259">MVHTFIIVLAVLFFYSSTASATEYHRAAFEECHYAIGSNSTMSSNTRTPCHNDNNDLFVSAMMQWNSIAVEEQRPSFHETGHAVACWLDRHCAKIVFMTIEPAEGSRGETRINYRELYTKNELTAYMKYFLGSTIAETLIFNNLNRNGAFSDLVAALKAAEIIVCRFDNNPNPPTKVPFEFGPELKTACGPKNNEKANALVIQTQDEMVELFKTKEIMDVIKELAYRLLEKKILLEGEIQSILSKIQRQ</sequence>
<dbReference type="Proteomes" id="UP001620645">
    <property type="component" value="Unassembled WGS sequence"/>
</dbReference>
<evidence type="ECO:0000313" key="4">
    <source>
        <dbReference type="Proteomes" id="UP001620645"/>
    </source>
</evidence>
<accession>A0ABD2IZV3</accession>
<comment type="caution">
    <text evidence="3">The sequence shown here is derived from an EMBL/GenBank/DDBJ whole genome shotgun (WGS) entry which is preliminary data.</text>
</comment>
<dbReference type="AlphaFoldDB" id="A0ABD2IZV3"/>
<dbReference type="InterPro" id="IPR000642">
    <property type="entry name" value="Peptidase_M41"/>
</dbReference>
<dbReference type="Pfam" id="PF01434">
    <property type="entry name" value="Peptidase_M41"/>
    <property type="match status" value="1"/>
</dbReference>
<dbReference type="Gene3D" id="1.20.58.760">
    <property type="entry name" value="Peptidase M41"/>
    <property type="match status" value="1"/>
</dbReference>
<organism evidence="3 4">
    <name type="scientific">Heterodera schachtii</name>
    <name type="common">Sugarbeet cyst nematode worm</name>
    <name type="synonym">Tylenchus schachtii</name>
    <dbReference type="NCBI Taxonomy" id="97005"/>
    <lineage>
        <taxon>Eukaryota</taxon>
        <taxon>Metazoa</taxon>
        <taxon>Ecdysozoa</taxon>
        <taxon>Nematoda</taxon>
        <taxon>Chromadorea</taxon>
        <taxon>Rhabditida</taxon>
        <taxon>Tylenchina</taxon>
        <taxon>Tylenchomorpha</taxon>
        <taxon>Tylenchoidea</taxon>
        <taxon>Heteroderidae</taxon>
        <taxon>Heteroderinae</taxon>
        <taxon>Heterodera</taxon>
    </lineage>
</organism>
<keyword evidence="4" id="KW-1185">Reference proteome</keyword>
<evidence type="ECO:0000313" key="3">
    <source>
        <dbReference type="EMBL" id="KAL3085394.1"/>
    </source>
</evidence>
<protein>
    <recommendedName>
        <fullName evidence="2">Peptidase M41 domain-containing protein</fullName>
    </recommendedName>
</protein>
<proteinExistence type="predicted"/>
<feature type="signal peptide" evidence="1">
    <location>
        <begin position="1"/>
        <end position="21"/>
    </location>
</feature>
<gene>
    <name evidence="3" type="ORF">niasHS_010463</name>
</gene>
<evidence type="ECO:0000259" key="2">
    <source>
        <dbReference type="Pfam" id="PF01434"/>
    </source>
</evidence>
<feature type="domain" description="Peptidase M41" evidence="2">
    <location>
        <begin position="76"/>
        <end position="167"/>
    </location>
</feature>
<reference evidence="3 4" key="1">
    <citation type="submission" date="2024-10" db="EMBL/GenBank/DDBJ databases">
        <authorList>
            <person name="Kim D."/>
        </authorList>
    </citation>
    <scope>NUCLEOTIDE SEQUENCE [LARGE SCALE GENOMIC DNA]</scope>
    <source>
        <strain evidence="3">Taebaek</strain>
    </source>
</reference>
<feature type="chain" id="PRO_5044889002" description="Peptidase M41 domain-containing protein" evidence="1">
    <location>
        <begin position="22"/>
        <end position="249"/>
    </location>
</feature>
<dbReference type="SUPFAM" id="SSF140990">
    <property type="entry name" value="FtsH protease domain-like"/>
    <property type="match status" value="1"/>
</dbReference>
<name>A0ABD2IZV3_HETSC</name>
<dbReference type="EMBL" id="JBICCN010000232">
    <property type="protein sequence ID" value="KAL3085394.1"/>
    <property type="molecule type" value="Genomic_DNA"/>
</dbReference>
<dbReference type="InterPro" id="IPR037219">
    <property type="entry name" value="Peptidase_M41-like"/>
</dbReference>
<evidence type="ECO:0000256" key="1">
    <source>
        <dbReference type="SAM" id="SignalP"/>
    </source>
</evidence>
<keyword evidence="1" id="KW-0732">Signal</keyword>